<feature type="non-terminal residue" evidence="4">
    <location>
        <position position="165"/>
    </location>
</feature>
<gene>
    <name evidence="4" type="ORF">X975_24153</name>
</gene>
<keyword evidence="2" id="KW-0238">DNA-binding</keyword>
<dbReference type="STRING" id="407821.A0A087TP70"/>
<dbReference type="OrthoDB" id="10067219at2759"/>
<dbReference type="InterPro" id="IPR013761">
    <property type="entry name" value="SAM/pointed_sf"/>
</dbReference>
<dbReference type="InterPro" id="IPR003118">
    <property type="entry name" value="Pointed_dom"/>
</dbReference>
<reference evidence="4 5" key="1">
    <citation type="submission" date="2013-11" db="EMBL/GenBank/DDBJ databases">
        <title>Genome sequencing of Stegodyphus mimosarum.</title>
        <authorList>
            <person name="Bechsgaard J."/>
        </authorList>
    </citation>
    <scope>NUCLEOTIDE SEQUENCE [LARGE SCALE GENOMIC DNA]</scope>
</reference>
<dbReference type="GO" id="GO:0043565">
    <property type="term" value="F:sequence-specific DNA binding"/>
    <property type="evidence" value="ECO:0007669"/>
    <property type="project" value="InterPro"/>
</dbReference>
<evidence type="ECO:0000256" key="1">
    <source>
        <dbReference type="ARBA" id="ARBA00005562"/>
    </source>
</evidence>
<evidence type="ECO:0000256" key="2">
    <source>
        <dbReference type="ARBA" id="ARBA00023125"/>
    </source>
</evidence>
<dbReference type="Proteomes" id="UP000054359">
    <property type="component" value="Unassembled WGS sequence"/>
</dbReference>
<protein>
    <submittedName>
        <fullName evidence="4">ETS-like protein pointed, isoform P2/D</fullName>
    </submittedName>
</protein>
<name>A0A087TP70_STEMI</name>
<sequence length="165" mass="19018">MGLLTGVRFYPGRDLPSQVPPLTPGTNQKMTQALAASFSSWEKERDLYNILRDPRLWNEMDVTRWLDWAIREFNLEGVNAHNFRMKGKDICSLGKDVFLSLAPPYVGEILWEHLDRLQRDVDVGRTGGNLESIPSNMYEAVCMPDLDEFFQHDPCYAPLREQKVT</sequence>
<dbReference type="AlphaFoldDB" id="A0A087TP70"/>
<dbReference type="EMBL" id="KK116126">
    <property type="protein sequence ID" value="KFM66909.1"/>
    <property type="molecule type" value="Genomic_DNA"/>
</dbReference>
<dbReference type="OMA" id="CYAPLRE"/>
<dbReference type="SMART" id="SM00251">
    <property type="entry name" value="SAM_PNT"/>
    <property type="match status" value="1"/>
</dbReference>
<evidence type="ECO:0000313" key="5">
    <source>
        <dbReference type="Proteomes" id="UP000054359"/>
    </source>
</evidence>
<feature type="domain" description="PNT" evidence="3">
    <location>
        <begin position="36"/>
        <end position="121"/>
    </location>
</feature>
<dbReference type="Gene3D" id="1.10.150.50">
    <property type="entry name" value="Transcription Factor, Ets-1"/>
    <property type="match status" value="1"/>
</dbReference>
<dbReference type="FunFam" id="1.10.150.50:FF:000014">
    <property type="entry name" value="Protein c-ets-1 isoform 1"/>
    <property type="match status" value="1"/>
</dbReference>
<dbReference type="SUPFAM" id="SSF47769">
    <property type="entry name" value="SAM/Pointed domain"/>
    <property type="match status" value="1"/>
</dbReference>
<dbReference type="Pfam" id="PF02198">
    <property type="entry name" value="SAM_PNT"/>
    <property type="match status" value="1"/>
</dbReference>
<evidence type="ECO:0000259" key="3">
    <source>
        <dbReference type="PROSITE" id="PS51433"/>
    </source>
</evidence>
<dbReference type="CDD" id="cd08533">
    <property type="entry name" value="SAM_PNT-ETS-1_2"/>
    <property type="match status" value="1"/>
</dbReference>
<comment type="similarity">
    <text evidence="1">Belongs to the ETS family.</text>
</comment>
<dbReference type="PROSITE" id="PS51433">
    <property type="entry name" value="PNT"/>
    <property type="match status" value="1"/>
</dbReference>
<evidence type="ECO:0000313" key="4">
    <source>
        <dbReference type="EMBL" id="KFM66909.1"/>
    </source>
</evidence>
<keyword evidence="5" id="KW-1185">Reference proteome</keyword>
<proteinExistence type="inferred from homology"/>
<organism evidence="4 5">
    <name type="scientific">Stegodyphus mimosarum</name>
    <name type="common">African social velvet spider</name>
    <dbReference type="NCBI Taxonomy" id="407821"/>
    <lineage>
        <taxon>Eukaryota</taxon>
        <taxon>Metazoa</taxon>
        <taxon>Ecdysozoa</taxon>
        <taxon>Arthropoda</taxon>
        <taxon>Chelicerata</taxon>
        <taxon>Arachnida</taxon>
        <taxon>Araneae</taxon>
        <taxon>Araneomorphae</taxon>
        <taxon>Entelegynae</taxon>
        <taxon>Eresoidea</taxon>
        <taxon>Eresidae</taxon>
        <taxon>Stegodyphus</taxon>
    </lineage>
</organism>
<accession>A0A087TP70</accession>